<keyword evidence="2" id="KW-1185">Reference proteome</keyword>
<protein>
    <submittedName>
        <fullName evidence="1">Uncharacterized protein</fullName>
    </submittedName>
</protein>
<gene>
    <name evidence="1" type="ORF">BDY19DRAFT_454878</name>
</gene>
<comment type="caution">
    <text evidence="1">The sequence shown here is derived from an EMBL/GenBank/DDBJ whole genome shotgun (WGS) entry which is preliminary data.</text>
</comment>
<proteinExistence type="predicted"/>
<accession>A0ACB8TT93</accession>
<evidence type="ECO:0000313" key="2">
    <source>
        <dbReference type="Proteomes" id="UP001055072"/>
    </source>
</evidence>
<evidence type="ECO:0000313" key="1">
    <source>
        <dbReference type="EMBL" id="KAI0085248.1"/>
    </source>
</evidence>
<sequence>MSSRKGKFGTPIASNYGPVSSNSSRVPSFKPPSFYAAAAGLKYSPNVDSQTRLAEANTSAHNTVDLTGAPLSYPTGDGEQHDLGVVERSRSNSFSRSFSRNPPKQQQQQRQDQSSAAQSRRKSQMAEIPFLETQLLPSLRDTIDRMTHPPRSAETEEATLKLRDEGTSSSEPRNHNSRTANAHVDRLGQSSIPTSPYVAVGSHLSQNYHSPHRNSPQTSNVPKTPRLGSSSTSNTPRVDSHSPALGSSKLPTGIRNASSLRAEAALSPASVPIPPSPLPGCSPGHTPKTPRYDALPVSLQSGRLPPTTLRSPHIKSPSKLPTPGFTPTASSSQPRSTPRLRQTSAPFQSVGAQVISRSNIPRPNNYTTDSESDLEREARNVMGMGRLVIANGHVSPSSSETTLEQNSRSQSRTAVRNYRVESHYHEDLERRWAPQQTQEQDNYESGSTGRYGHDKRKGRGDKTSVGLGLRFETEKMSRDVSEDDYRTEQRFGQDYDRQYREARDHNQPQRDSERYSQHDRIHRRESGISDERRRREALLGLVNDLQDEYGVHPSDTVRSLEQGSQSPGGVVVTESMEMEQYTVEANHHRRDTDRGANGGSKSRRDRPPRSDSRAHRDLAGNARSESDGHDRRSSSVPPSSRSTTGPPGNSRSQREQRYETVTKSNKARHRTSMSMDQSKSSSRQSSSRSKRTSGYNQDSVNAFAGRPIMKRRDSAAREREAFGIPASLSYGGRDDGATQHAVQPTRPILSRSTSDTEVSTVGDELVSSEANAEGLTLAAEALFDKISGTGTPRPDVREHRSRPRRQSSNGRYEVRAEEHRHSRPIQPSHQHHPLSITESTSAPSIYEPEQESEANYGDKHYASTSRGLGTWRMTLSPQVYERLLSVHGPTEMERQEVIYRFYHAQNQLCQRLQSTIKVFVLPLRRQHSKNWIPGVPTRAGRLFDWLEDIVNLHQAISEALRTVVAPWDAEDIIVLAAKAIRAFVPRMEVYQPYLIRYEEVRQLVADHAATPYDEFGEFVKLQQRYKECDGLTLVDLLDLPVIHLSTCIHTFEQLWRLTTSEHPDHLAAFSLYQSCRMVFHVLWEVKSREEEYEYVKSFSGRIEGLLPSVQLATRERRLLWHGDLTFQRTKSRPNGQPTSAVLSPPSGSSSGRNGAYSTPAIVLSPCPDDRRSGEDPPSLKPVDARVFVFTDVMVIARILTKPRQSGAQWKLVADVGTSRILGVIVPDAESGRVDLELLPLKQIDLQSGTMSDERSIITARLSPSPRAAKNEGDTMLDAFRRCYAHTLRSLSFPSHSGQYLPHGPHLDLEQDTQKGVMAILNAGLPLPKSPSVQLADPGRAGTADPSNDHDREREERGWWALRFQQVLREVQRQDPMLSLQAFGATLP</sequence>
<name>A0ACB8TT93_9APHY</name>
<dbReference type="EMBL" id="MU274933">
    <property type="protein sequence ID" value="KAI0085248.1"/>
    <property type="molecule type" value="Genomic_DNA"/>
</dbReference>
<reference evidence="1" key="1">
    <citation type="journal article" date="2021" name="Environ. Microbiol.">
        <title>Gene family expansions and transcriptome signatures uncover fungal adaptations to wood decay.</title>
        <authorList>
            <person name="Hage H."/>
            <person name="Miyauchi S."/>
            <person name="Viragh M."/>
            <person name="Drula E."/>
            <person name="Min B."/>
            <person name="Chaduli D."/>
            <person name="Navarro D."/>
            <person name="Favel A."/>
            <person name="Norest M."/>
            <person name="Lesage-Meessen L."/>
            <person name="Balint B."/>
            <person name="Merenyi Z."/>
            <person name="de Eugenio L."/>
            <person name="Morin E."/>
            <person name="Martinez A.T."/>
            <person name="Baldrian P."/>
            <person name="Stursova M."/>
            <person name="Martinez M.J."/>
            <person name="Novotny C."/>
            <person name="Magnuson J.K."/>
            <person name="Spatafora J.W."/>
            <person name="Maurice S."/>
            <person name="Pangilinan J."/>
            <person name="Andreopoulos W."/>
            <person name="LaButti K."/>
            <person name="Hundley H."/>
            <person name="Na H."/>
            <person name="Kuo A."/>
            <person name="Barry K."/>
            <person name="Lipzen A."/>
            <person name="Henrissat B."/>
            <person name="Riley R."/>
            <person name="Ahrendt S."/>
            <person name="Nagy L.G."/>
            <person name="Grigoriev I.V."/>
            <person name="Martin F."/>
            <person name="Rosso M.N."/>
        </authorList>
    </citation>
    <scope>NUCLEOTIDE SEQUENCE</scope>
    <source>
        <strain evidence="1">CBS 384.51</strain>
    </source>
</reference>
<dbReference type="Proteomes" id="UP001055072">
    <property type="component" value="Unassembled WGS sequence"/>
</dbReference>
<organism evidence="1 2">
    <name type="scientific">Irpex rosettiformis</name>
    <dbReference type="NCBI Taxonomy" id="378272"/>
    <lineage>
        <taxon>Eukaryota</taxon>
        <taxon>Fungi</taxon>
        <taxon>Dikarya</taxon>
        <taxon>Basidiomycota</taxon>
        <taxon>Agaricomycotina</taxon>
        <taxon>Agaricomycetes</taxon>
        <taxon>Polyporales</taxon>
        <taxon>Irpicaceae</taxon>
        <taxon>Irpex</taxon>
    </lineage>
</organism>